<organism evidence="5 6">
    <name type="scientific">Mizuhopecten yessoensis</name>
    <name type="common">Japanese scallop</name>
    <name type="synonym">Patinopecten yessoensis</name>
    <dbReference type="NCBI Taxonomy" id="6573"/>
    <lineage>
        <taxon>Eukaryota</taxon>
        <taxon>Metazoa</taxon>
        <taxon>Spiralia</taxon>
        <taxon>Lophotrochozoa</taxon>
        <taxon>Mollusca</taxon>
        <taxon>Bivalvia</taxon>
        <taxon>Autobranchia</taxon>
        <taxon>Pteriomorphia</taxon>
        <taxon>Pectinida</taxon>
        <taxon>Pectinoidea</taxon>
        <taxon>Pectinidae</taxon>
        <taxon>Mizuhopecten</taxon>
    </lineage>
</organism>
<dbReference type="InterPro" id="IPR006735">
    <property type="entry name" value="Rtf2"/>
</dbReference>
<dbReference type="GO" id="GO:0005634">
    <property type="term" value="C:nucleus"/>
    <property type="evidence" value="ECO:0007669"/>
    <property type="project" value="TreeGrafter"/>
</dbReference>
<dbReference type="GO" id="GO:0006274">
    <property type="term" value="P:DNA replication termination"/>
    <property type="evidence" value="ECO:0007669"/>
    <property type="project" value="TreeGrafter"/>
</dbReference>
<keyword evidence="6" id="KW-1185">Reference proteome</keyword>
<feature type="compositionally biased region" description="Low complexity" evidence="4">
    <location>
        <begin position="207"/>
        <end position="223"/>
    </location>
</feature>
<dbReference type="EMBL" id="NEDP02001999">
    <property type="protein sequence ID" value="OWF52009.1"/>
    <property type="molecule type" value="Genomic_DNA"/>
</dbReference>
<evidence type="ECO:0000256" key="2">
    <source>
        <dbReference type="ARBA" id="ARBA00015157"/>
    </source>
</evidence>
<dbReference type="PANTHER" id="PTHR12775:SF0">
    <property type="entry name" value="REPLICATION TERMINATION FACTOR 2"/>
    <property type="match status" value="1"/>
</dbReference>
<evidence type="ECO:0000256" key="4">
    <source>
        <dbReference type="SAM" id="MobiDB-lite"/>
    </source>
</evidence>
<dbReference type="PANTHER" id="PTHR12775">
    <property type="entry name" value="PROTEIN C20ORF43 HOMOLOG"/>
    <property type="match status" value="1"/>
</dbReference>
<feature type="compositionally biased region" description="Basic and acidic residues" evidence="4">
    <location>
        <begin position="253"/>
        <end position="269"/>
    </location>
</feature>
<evidence type="ECO:0000313" key="5">
    <source>
        <dbReference type="EMBL" id="OWF52009.1"/>
    </source>
</evidence>
<dbReference type="Proteomes" id="UP000242188">
    <property type="component" value="Unassembled WGS sequence"/>
</dbReference>
<comment type="similarity">
    <text evidence="1">Belongs to the rtf2 family.</text>
</comment>
<evidence type="ECO:0000313" key="6">
    <source>
        <dbReference type="Proteomes" id="UP000242188"/>
    </source>
</evidence>
<evidence type="ECO:0000256" key="1">
    <source>
        <dbReference type="ARBA" id="ARBA00009885"/>
    </source>
</evidence>
<feature type="region of interest" description="Disordered" evidence="4">
    <location>
        <begin position="192"/>
        <end position="282"/>
    </location>
</feature>
<dbReference type="InterPro" id="IPR027799">
    <property type="entry name" value="Rtf2_RING-finger"/>
</dbReference>
<dbReference type="OrthoDB" id="247013at2759"/>
<name>A0A210QTE4_MIZYE</name>
<dbReference type="STRING" id="6573.A0A210QTE4"/>
<protein>
    <recommendedName>
        <fullName evidence="2">Replication termination factor 2</fullName>
    </recommendedName>
    <alternativeName>
        <fullName evidence="3">Replication termination factor 2 domain-containing protein 1</fullName>
    </alternativeName>
</protein>
<reference evidence="5 6" key="1">
    <citation type="journal article" date="2017" name="Nat. Ecol. Evol.">
        <title>Scallop genome provides insights into evolution of bilaterian karyotype and development.</title>
        <authorList>
            <person name="Wang S."/>
            <person name="Zhang J."/>
            <person name="Jiao W."/>
            <person name="Li J."/>
            <person name="Xun X."/>
            <person name="Sun Y."/>
            <person name="Guo X."/>
            <person name="Huan P."/>
            <person name="Dong B."/>
            <person name="Zhang L."/>
            <person name="Hu X."/>
            <person name="Sun X."/>
            <person name="Wang J."/>
            <person name="Zhao C."/>
            <person name="Wang Y."/>
            <person name="Wang D."/>
            <person name="Huang X."/>
            <person name="Wang R."/>
            <person name="Lv J."/>
            <person name="Li Y."/>
            <person name="Zhang Z."/>
            <person name="Liu B."/>
            <person name="Lu W."/>
            <person name="Hui Y."/>
            <person name="Liang J."/>
            <person name="Zhou Z."/>
            <person name="Hou R."/>
            <person name="Li X."/>
            <person name="Liu Y."/>
            <person name="Li H."/>
            <person name="Ning X."/>
            <person name="Lin Y."/>
            <person name="Zhao L."/>
            <person name="Xing Q."/>
            <person name="Dou J."/>
            <person name="Li Y."/>
            <person name="Mao J."/>
            <person name="Guo H."/>
            <person name="Dou H."/>
            <person name="Li T."/>
            <person name="Mu C."/>
            <person name="Jiang W."/>
            <person name="Fu Q."/>
            <person name="Fu X."/>
            <person name="Miao Y."/>
            <person name="Liu J."/>
            <person name="Yu Q."/>
            <person name="Li R."/>
            <person name="Liao H."/>
            <person name="Li X."/>
            <person name="Kong Y."/>
            <person name="Jiang Z."/>
            <person name="Chourrout D."/>
            <person name="Li R."/>
            <person name="Bao Z."/>
        </authorList>
    </citation>
    <scope>NUCLEOTIDE SEQUENCE [LARGE SCALE GENOMIC DNA]</scope>
    <source>
        <strain evidence="5 6">PY_sf001</strain>
    </source>
</reference>
<accession>A0A210QTE4</accession>
<comment type="caution">
    <text evidence="5">The sequence shown here is derived from an EMBL/GenBank/DDBJ whole genome shotgun (WGS) entry which is preliminary data.</text>
</comment>
<dbReference type="Pfam" id="PF04641">
    <property type="entry name" value="Rtf2"/>
    <property type="match status" value="1"/>
</dbReference>
<evidence type="ECO:0000256" key="3">
    <source>
        <dbReference type="ARBA" id="ARBA00030367"/>
    </source>
</evidence>
<feature type="compositionally biased region" description="Polar residues" evidence="4">
    <location>
        <begin position="229"/>
        <end position="249"/>
    </location>
</feature>
<dbReference type="AlphaFoldDB" id="A0A210QTE4"/>
<proteinExistence type="inferred from homology"/>
<sequence length="312" mass="34873">MGCDGGTIPRRDEMVRVKKKAEQKDKVAELDAKWKRCAITQEPLHPPIMACEIGKLYNKESALELLLDRTKFECASSFSHLRGFKDLKELNLTENPAYEKPENEKGDGYIDTNIAPYSCPIVGIEMNGKHRFSVLWKCGCVLSERANKEVKGQNCHKCGTPFRPEDIVILNGTEEEIDELYKRMEAKRLQAKLDKKSKKAQKHKAPEAAAGSASQETESATSSKVSRIEPSSSQNGLTNGTSSHTSKLTNGKVDYKSRHMNGKTEDSKKPKPNGSIQDNPNASTVFKSLFTTSHKAKNQQNAHWVTFNPQYN</sequence>
<dbReference type="CDD" id="cd16653">
    <property type="entry name" value="RING-like_Rtf2"/>
    <property type="match status" value="1"/>
</dbReference>
<gene>
    <name evidence="5" type="ORF">KP79_PYT09003</name>
</gene>